<proteinExistence type="predicted"/>
<accession>A0A6C0FGH7</accession>
<evidence type="ECO:0000256" key="2">
    <source>
        <dbReference type="SAM" id="MobiDB-lite"/>
    </source>
</evidence>
<reference evidence="3" key="1">
    <citation type="journal article" date="2020" name="Nature">
        <title>Giant virus diversity and host interactions through global metagenomics.</title>
        <authorList>
            <person name="Schulz F."/>
            <person name="Roux S."/>
            <person name="Paez-Espino D."/>
            <person name="Jungbluth S."/>
            <person name="Walsh D.A."/>
            <person name="Denef V.J."/>
            <person name="McMahon K.D."/>
            <person name="Konstantinidis K.T."/>
            <person name="Eloe-Fadrosh E.A."/>
            <person name="Kyrpides N.C."/>
            <person name="Woyke T."/>
        </authorList>
    </citation>
    <scope>NUCLEOTIDE SEQUENCE</scope>
    <source>
        <strain evidence="3">GVMAG-S-ERX556049-19</strain>
    </source>
</reference>
<feature type="compositionally biased region" description="Acidic residues" evidence="2">
    <location>
        <begin position="686"/>
        <end position="726"/>
    </location>
</feature>
<feature type="region of interest" description="Disordered" evidence="2">
    <location>
        <begin position="682"/>
        <end position="752"/>
    </location>
</feature>
<evidence type="ECO:0000256" key="1">
    <source>
        <dbReference type="SAM" id="Coils"/>
    </source>
</evidence>
<dbReference type="EMBL" id="MN738825">
    <property type="protein sequence ID" value="QHT38115.1"/>
    <property type="molecule type" value="Genomic_DNA"/>
</dbReference>
<protein>
    <submittedName>
        <fullName evidence="3">Uncharacterized protein</fullName>
    </submittedName>
</protein>
<keyword evidence="1" id="KW-0175">Coiled coil</keyword>
<feature type="coiled-coil region" evidence="1">
    <location>
        <begin position="260"/>
        <end position="287"/>
    </location>
</feature>
<organism evidence="3">
    <name type="scientific">viral metagenome</name>
    <dbReference type="NCBI Taxonomy" id="1070528"/>
    <lineage>
        <taxon>unclassified sequences</taxon>
        <taxon>metagenomes</taxon>
        <taxon>organismal metagenomes</taxon>
    </lineage>
</organism>
<evidence type="ECO:0000313" key="3">
    <source>
        <dbReference type="EMBL" id="QHT38115.1"/>
    </source>
</evidence>
<name>A0A6C0FGH7_9ZZZZ</name>
<sequence length="1840" mass="214951">MYNTISMSETNNFILPLYKVIVLDDKGIPNKLIIFNSNEEFILPDDSIFDEHEKLDLEKYSLPITTSKIKLHLDDNIRTIKRQIIKELGFNSISYEELYLFGKTETNVNLPVIYSSLETKNKGISKQKLGQLLMNFDKINNLETLVGLNKEYYSYKEIEESLQLDKKNLVLSFPIGHKFDKYQDFMFSSNPYDNLSSLDETYKMNIENPLLTFENSLLLNYPSLFKDTIYVCCAENVLKFAQNNDLSSIKSLQYYYPQLITKEVSNIEELETKKESLIENTKSMFENVSDERINLLYEVSEKDFSIQYENKGITKINLTLHPEKQTIIPLENIFKQTFTSKDKPMIKYKSGFKKEDLYRLYSIGYAENGKKIPYLTRQQITNFSKKITGLRSYIMYILNKEINQINHYFVCTVEKNGSIHIDATFDMPISKKKVIELVTTTLNDIIKSINIYLQKQMHLRSIDNLQNPSIEVSGLDYVIELPSLKNVQDKEFYLLTNLFTITELNNNNVKMRYRRVNNFKEMDSINALINKLYKQNMNDMAIINLVSTNFDILPSKANEYLIKYLNEFTMIHGNYVNKEIDVVDNPGFDSLYSYDDVEKKIKIKINDIDSFGYIDLIENYISSFLKMTIYKEETGISKSKLDLLKREPQKSKIDEQGDNLIISENINDFAYKRNITGIIQNKKEKEEEEDDDGIFFTEEDEEQEEEEEKEEQDYGSEIENDNEDNNEIANVEKEEDEDEDSEDDDINFFTKGGERKNSSGTFFYNKLKKYEPTLFKKESEGMYAKICPSQSNRQPVILTNEEKEAIDNDPIAKSAYGISIRYGTDPEKPYWYMCPRYWCLNTNKPMTEEQVKNGECGGKIIPNKLKTKIPEGHYIYEFTDDRQHKDAEGNYLHYNPGFLDKSKSSENIGIPCCFRNPFSAKQNTRRQELNIKEDDISYGNEELLSGEKTEKVRSEHTYKNVLSIERVPLPEHRWGFLPLSIELFLRTDNSTSTETNNSSYIKKNESPILRYGVEKSLKRSFVACIADIYTYHNDMAVPTIGEMIEIISNKLTLDHYLKVHNGNLVSMFQPKKINNSDLNTEYYQNTKFYNSIDLNNSSQNTFLKFTIASYESFLSFLKNEDSFIDHSLLWDIVCSKEVGLFPKGLNLAIMEIENNDLRDNVSLICPTNSYLSSYFDKNKGTALLIKHGEYYEPIYIYGNTRNEQASNKVNAIKIFYNENTPTNLTSIMGMIESSLSKYCKPKDKPTVYTYKNNLSAQKVKDICEEYNIIVHEQVLNFRGQTIALMVSASQTSNKKLYLPTRPSNMINIDHIFIDSVKWLSYQRTVNMLQVISTKTDGKLLSKPIVKLEEDGLIVGIITETNQFVYINEPVQDTAQDELKTVKTTGYNNYYTIDNSLSISNKGDNIREESIKTISLETKFYIQFRNKLKDELMDLLNQEKTKKLQELAHSKEFVYEKKRILVEEEIRYLLKDVVQFVSFTPETLNTIYKLNNLFLKNEHGLCIHNENLLCLPDTNLINGVNNETLYYLKLSDEICRFHRVQSYLFNSQYLQFSNLDFNLLNSEILLIHTDVHGEYFDNLPVKNINKDVNFIPHNIANPLDMKNNTKQIKLKDQKLQDKIYDINEMEKTCIKEIIPLRNEYNLRNLFDNTYKEIIINNNLLCGYYVLSYIFSHFKHVQYNIQEIKQRLINAYNNILHEDNPEDFKLRILNILAKQSKKDYVVKIKKNQLTITNMILNDNYFISQIDVWLLCHVNKFPVVLYATDNYLSMQLTENYIITSEELQSNRFLCIYFDNSVTEQSFDSSISIIEPSIDGSKLLENNMKIVGLKQHLRKYKMNLVIKK</sequence>
<feature type="compositionally biased region" description="Acidic residues" evidence="2">
    <location>
        <begin position="733"/>
        <end position="746"/>
    </location>
</feature>